<dbReference type="PANTHER" id="PTHR37490">
    <property type="entry name" value="EXPRESSED PROTEIN"/>
    <property type="match status" value="1"/>
</dbReference>
<accession>A0A6C0K0M5</accession>
<dbReference type="Pfam" id="PF11913">
    <property type="entry name" value="DUF3431"/>
    <property type="match status" value="1"/>
</dbReference>
<name>A0A6C0K0M5_9ZZZZ</name>
<dbReference type="InterPro" id="IPR021838">
    <property type="entry name" value="DUF3431"/>
</dbReference>
<evidence type="ECO:0000256" key="1">
    <source>
        <dbReference type="SAM" id="MobiDB-lite"/>
    </source>
</evidence>
<reference evidence="2" key="1">
    <citation type="journal article" date="2020" name="Nature">
        <title>Giant virus diversity and host interactions through global metagenomics.</title>
        <authorList>
            <person name="Schulz F."/>
            <person name="Roux S."/>
            <person name="Paez-Espino D."/>
            <person name="Jungbluth S."/>
            <person name="Walsh D.A."/>
            <person name="Denef V.J."/>
            <person name="McMahon K.D."/>
            <person name="Konstantinidis K.T."/>
            <person name="Eloe-Fadrosh E.A."/>
            <person name="Kyrpides N.C."/>
            <person name="Woyke T."/>
        </authorList>
    </citation>
    <scope>NUCLEOTIDE SEQUENCE</scope>
    <source>
        <strain evidence="2">GVMAG-S-1101164-105</strain>
    </source>
</reference>
<proteinExistence type="predicted"/>
<dbReference type="AlphaFoldDB" id="A0A6C0K0M5"/>
<sequence>MGDFTCDLVIAKYKEDLPWLEKYKDRDFRNMYLYNKNEDDNKKTAKDCGCVLNGKECIKIDLKNEGRCDHTYLYHIISKYDDLADVTIFTKGSSDMARETKKLAFTVDKVFETKNTVMSIEEHPTPMHVHAGSFSMNSYRSSHPKNHNGVLDILGRKMKPANPRPFGKWFEKHFPGVNINKAVYSGVFAVSRHHIHQHPKSYYQKFLEELEGHPNPEVGHYLERSWVAVFGPIPDTYLYNALVHEMKYSGGSRRKQTRKTKRRHSRSARVHAR</sequence>
<dbReference type="PANTHER" id="PTHR37490:SF1">
    <property type="entry name" value="GLYCOSYLTRANSFERASE 2-LIKE DOMAIN-CONTAINING PROTEIN"/>
    <property type="match status" value="1"/>
</dbReference>
<feature type="compositionally biased region" description="Basic residues" evidence="1">
    <location>
        <begin position="252"/>
        <end position="273"/>
    </location>
</feature>
<feature type="region of interest" description="Disordered" evidence="1">
    <location>
        <begin position="249"/>
        <end position="273"/>
    </location>
</feature>
<dbReference type="EMBL" id="MN740743">
    <property type="protein sequence ID" value="QHU09708.1"/>
    <property type="molecule type" value="Genomic_DNA"/>
</dbReference>
<evidence type="ECO:0000313" key="2">
    <source>
        <dbReference type="EMBL" id="QHU09708.1"/>
    </source>
</evidence>
<organism evidence="2">
    <name type="scientific">viral metagenome</name>
    <dbReference type="NCBI Taxonomy" id="1070528"/>
    <lineage>
        <taxon>unclassified sequences</taxon>
        <taxon>metagenomes</taxon>
        <taxon>organismal metagenomes</taxon>
    </lineage>
</organism>
<protein>
    <submittedName>
        <fullName evidence="2">Uncharacterized protein</fullName>
    </submittedName>
</protein>